<keyword evidence="2" id="KW-1185">Reference proteome</keyword>
<name>A0A922L2H7_DERFA</name>
<gene>
    <name evidence="1" type="ORF">DERF_009377</name>
</gene>
<accession>A0A922L2H7</accession>
<proteinExistence type="predicted"/>
<dbReference type="AlphaFoldDB" id="A0A922L2H7"/>
<organism evidence="1 2">
    <name type="scientific">Dermatophagoides farinae</name>
    <name type="common">American house dust mite</name>
    <dbReference type="NCBI Taxonomy" id="6954"/>
    <lineage>
        <taxon>Eukaryota</taxon>
        <taxon>Metazoa</taxon>
        <taxon>Ecdysozoa</taxon>
        <taxon>Arthropoda</taxon>
        <taxon>Chelicerata</taxon>
        <taxon>Arachnida</taxon>
        <taxon>Acari</taxon>
        <taxon>Acariformes</taxon>
        <taxon>Sarcoptiformes</taxon>
        <taxon>Astigmata</taxon>
        <taxon>Psoroptidia</taxon>
        <taxon>Analgoidea</taxon>
        <taxon>Pyroglyphidae</taxon>
        <taxon>Dermatophagoidinae</taxon>
        <taxon>Dermatophagoides</taxon>
    </lineage>
</organism>
<dbReference type="EMBL" id="ASGP02000004">
    <property type="protein sequence ID" value="KAH9510876.1"/>
    <property type="molecule type" value="Genomic_DNA"/>
</dbReference>
<evidence type="ECO:0000313" key="1">
    <source>
        <dbReference type="EMBL" id="KAH9510876.1"/>
    </source>
</evidence>
<reference evidence="1" key="1">
    <citation type="submission" date="2013-05" db="EMBL/GenBank/DDBJ databases">
        <authorList>
            <person name="Yim A.K.Y."/>
            <person name="Chan T.F."/>
            <person name="Ji K.M."/>
            <person name="Liu X.Y."/>
            <person name="Zhou J.W."/>
            <person name="Li R.Q."/>
            <person name="Yang K.Y."/>
            <person name="Li J."/>
            <person name="Li M."/>
            <person name="Law P.T.W."/>
            <person name="Wu Y.L."/>
            <person name="Cai Z.L."/>
            <person name="Qin H."/>
            <person name="Bao Y."/>
            <person name="Leung R.K.K."/>
            <person name="Ng P.K.S."/>
            <person name="Zou J."/>
            <person name="Zhong X.J."/>
            <person name="Ran P.X."/>
            <person name="Zhong N.S."/>
            <person name="Liu Z.G."/>
            <person name="Tsui S.K.W."/>
        </authorList>
    </citation>
    <scope>NUCLEOTIDE SEQUENCE</scope>
    <source>
        <strain evidence="1">Derf</strain>
        <tissue evidence="1">Whole organism</tissue>
    </source>
</reference>
<evidence type="ECO:0000313" key="2">
    <source>
        <dbReference type="Proteomes" id="UP000790347"/>
    </source>
</evidence>
<reference evidence="1" key="2">
    <citation type="journal article" date="2022" name="Res Sq">
        <title>Comparative Genomics Reveals Insights into the Divergent Evolution of Astigmatic Mites and Household Pest Adaptations.</title>
        <authorList>
            <person name="Xiong Q."/>
            <person name="Wan A.T.-Y."/>
            <person name="Liu X.-Y."/>
            <person name="Fung C.S.-H."/>
            <person name="Xiao X."/>
            <person name="Malainual N."/>
            <person name="Hou J."/>
            <person name="Wang L."/>
            <person name="Wang M."/>
            <person name="Yang K."/>
            <person name="Cui Y."/>
            <person name="Leung E."/>
            <person name="Nong W."/>
            <person name="Shin S.-K."/>
            <person name="Au S."/>
            <person name="Jeong K.Y."/>
            <person name="Chew F.T."/>
            <person name="Hui J."/>
            <person name="Leung T.F."/>
            <person name="Tungtrongchitr A."/>
            <person name="Zhong N."/>
            <person name="Liu Z."/>
            <person name="Tsui S."/>
        </authorList>
    </citation>
    <scope>NUCLEOTIDE SEQUENCE</scope>
    <source>
        <strain evidence="1">Derf</strain>
        <tissue evidence="1">Whole organism</tissue>
    </source>
</reference>
<protein>
    <submittedName>
        <fullName evidence="1">Uncharacterized protein</fullName>
    </submittedName>
</protein>
<sequence length="76" mass="8702">MAFHSLDDCENHIPHSGQSHGKSFLAEPLRLFLVLEDDLIDDDDDEDDVELFDVSLLDVSISFRGLPRPRLRSEFC</sequence>
<comment type="caution">
    <text evidence="1">The sequence shown here is derived from an EMBL/GenBank/DDBJ whole genome shotgun (WGS) entry which is preliminary data.</text>
</comment>
<dbReference type="Proteomes" id="UP000790347">
    <property type="component" value="Unassembled WGS sequence"/>
</dbReference>